<dbReference type="Proteomes" id="UP001204376">
    <property type="component" value="Unassembled WGS sequence"/>
</dbReference>
<comment type="caution">
    <text evidence="1">The sequence shown here is derived from an EMBL/GenBank/DDBJ whole genome shotgun (WGS) entry which is preliminary data.</text>
</comment>
<reference evidence="1 2" key="1">
    <citation type="submission" date="2022-07" db="EMBL/GenBank/DDBJ databases">
        <title>Mucilaginibacter sp. JC4.</title>
        <authorList>
            <person name="Le V."/>
            <person name="Ko S.-R."/>
            <person name="Ahn C.-Y."/>
            <person name="Oh H.-M."/>
        </authorList>
    </citation>
    <scope>NUCLEOTIDE SEQUENCE [LARGE SCALE GENOMIC DNA]</scope>
    <source>
        <strain evidence="1 2">JC4</strain>
    </source>
</reference>
<accession>A0ABT1T060</accession>
<keyword evidence="2" id="KW-1185">Reference proteome</keyword>
<evidence type="ECO:0000313" key="2">
    <source>
        <dbReference type="Proteomes" id="UP001204376"/>
    </source>
</evidence>
<proteinExistence type="predicted"/>
<name>A0ABT1T060_9SPHI</name>
<protein>
    <submittedName>
        <fullName evidence="1">Uncharacterized protein</fullName>
    </submittedName>
</protein>
<dbReference type="EMBL" id="JANHOH010000001">
    <property type="protein sequence ID" value="MCQ6957368.1"/>
    <property type="molecule type" value="Genomic_DNA"/>
</dbReference>
<organism evidence="1 2">
    <name type="scientific">Mucilaginibacter aquariorum</name>
    <dbReference type="NCBI Taxonomy" id="2967225"/>
    <lineage>
        <taxon>Bacteria</taxon>
        <taxon>Pseudomonadati</taxon>
        <taxon>Bacteroidota</taxon>
        <taxon>Sphingobacteriia</taxon>
        <taxon>Sphingobacteriales</taxon>
        <taxon>Sphingobacteriaceae</taxon>
        <taxon>Mucilaginibacter</taxon>
    </lineage>
</organism>
<gene>
    <name evidence="1" type="ORF">NPE20_05350</name>
</gene>
<sequence>MAAKVIIYLCIGDHYLALKVTIKGIFSTNYQCFIDAFNTLLILLLKDAINNNLMTFGTNRIT</sequence>
<evidence type="ECO:0000313" key="1">
    <source>
        <dbReference type="EMBL" id="MCQ6957368.1"/>
    </source>
</evidence>